<evidence type="ECO:0000259" key="1">
    <source>
        <dbReference type="PROSITE" id="PS51747"/>
    </source>
</evidence>
<dbReference type="Pfam" id="PF00383">
    <property type="entry name" value="dCMP_cyt_deam_1"/>
    <property type="match status" value="1"/>
</dbReference>
<feature type="domain" description="CMP/dCMP-type deaminase" evidence="1">
    <location>
        <begin position="6"/>
        <end position="123"/>
    </location>
</feature>
<dbReference type="InterPro" id="IPR016193">
    <property type="entry name" value="Cytidine_deaminase-like"/>
</dbReference>
<dbReference type="AlphaFoldDB" id="A0A4Q0XEL1"/>
<evidence type="ECO:0000313" key="3">
    <source>
        <dbReference type="Proteomes" id="UP000289792"/>
    </source>
</evidence>
<dbReference type="RefSeq" id="WP_129017684.1">
    <property type="nucleotide sequence ID" value="NZ_SDDZ01000006.1"/>
</dbReference>
<protein>
    <submittedName>
        <fullName evidence="2">Nucleoside deaminase</fullName>
    </submittedName>
</protein>
<organism evidence="2 3">
    <name type="scientific">Gelidibacter gilvus</name>
    <dbReference type="NCBI Taxonomy" id="59602"/>
    <lineage>
        <taxon>Bacteria</taxon>
        <taxon>Pseudomonadati</taxon>
        <taxon>Bacteroidota</taxon>
        <taxon>Flavobacteriia</taxon>
        <taxon>Flavobacteriales</taxon>
        <taxon>Flavobacteriaceae</taxon>
        <taxon>Gelidibacter</taxon>
    </lineage>
</organism>
<dbReference type="PROSITE" id="PS51747">
    <property type="entry name" value="CYT_DCMP_DEAMINASES_2"/>
    <property type="match status" value="1"/>
</dbReference>
<evidence type="ECO:0000313" key="2">
    <source>
        <dbReference type="EMBL" id="RXJ49674.1"/>
    </source>
</evidence>
<dbReference type="OrthoDB" id="9802676at2"/>
<comment type="caution">
    <text evidence="2">The sequence shown here is derived from an EMBL/GenBank/DDBJ whole genome shotgun (WGS) entry which is preliminary data.</text>
</comment>
<keyword evidence="3" id="KW-1185">Reference proteome</keyword>
<dbReference type="EMBL" id="SDDZ01000006">
    <property type="protein sequence ID" value="RXJ49674.1"/>
    <property type="molecule type" value="Genomic_DNA"/>
</dbReference>
<dbReference type="PANTHER" id="PTHR11079">
    <property type="entry name" value="CYTOSINE DEAMINASE FAMILY MEMBER"/>
    <property type="match status" value="1"/>
</dbReference>
<dbReference type="Gene3D" id="3.40.140.10">
    <property type="entry name" value="Cytidine Deaminase, domain 2"/>
    <property type="match status" value="1"/>
</dbReference>
<gene>
    <name evidence="2" type="ORF">ESZ48_11775</name>
</gene>
<accession>A0A4Q0XEL1</accession>
<sequence length="161" mass="17727">MNKIDDKDLQHLRRCVELAKEALSAGNQPFGSVLVSAEGKVLFEGRNEVVTTGDQTRHPEFEIARWAAAYMSPEDRAKAIVYTSGEHCAMCSAAHGWVGLGRIVYVSSTEQLSSWLAEIGVPTSAVKSLPIHKVVPKIEVNGPVPELAEQIHQMHIRFHKS</sequence>
<dbReference type="GO" id="GO:0003824">
    <property type="term" value="F:catalytic activity"/>
    <property type="evidence" value="ECO:0007669"/>
    <property type="project" value="InterPro"/>
</dbReference>
<dbReference type="SUPFAM" id="SSF53927">
    <property type="entry name" value="Cytidine deaminase-like"/>
    <property type="match status" value="1"/>
</dbReference>
<dbReference type="InterPro" id="IPR002125">
    <property type="entry name" value="CMP_dCMP_dom"/>
</dbReference>
<dbReference type="Proteomes" id="UP000289792">
    <property type="component" value="Unassembled WGS sequence"/>
</dbReference>
<dbReference type="PANTHER" id="PTHR11079:SF179">
    <property type="entry name" value="TRNA(ADENINE(34)) DEAMINASE, CHLOROPLASTIC"/>
    <property type="match status" value="1"/>
</dbReference>
<dbReference type="CDD" id="cd01285">
    <property type="entry name" value="nucleoside_deaminase"/>
    <property type="match status" value="1"/>
</dbReference>
<name>A0A4Q0XEL1_9FLAO</name>
<proteinExistence type="predicted"/>
<reference evidence="2 3" key="1">
    <citation type="submission" date="2019-01" db="EMBL/GenBank/DDBJ databases">
        <title>Genome sequence of the Antarctic species Gelidibacter gilvus ACAM 158(T).</title>
        <authorList>
            <person name="Bowman J.P."/>
        </authorList>
    </citation>
    <scope>NUCLEOTIDE SEQUENCE [LARGE SCALE GENOMIC DNA]</scope>
    <source>
        <strain evidence="2 3">IC158</strain>
    </source>
</reference>